<dbReference type="EMBL" id="MN740811">
    <property type="protein sequence ID" value="QHU12981.1"/>
    <property type="molecule type" value="Genomic_DNA"/>
</dbReference>
<dbReference type="AlphaFoldDB" id="A0A6C0K747"/>
<reference evidence="1" key="1">
    <citation type="journal article" date="2020" name="Nature">
        <title>Giant virus diversity and host interactions through global metagenomics.</title>
        <authorList>
            <person name="Schulz F."/>
            <person name="Roux S."/>
            <person name="Paez-Espino D."/>
            <person name="Jungbluth S."/>
            <person name="Walsh D.A."/>
            <person name="Denef V.J."/>
            <person name="McMahon K.D."/>
            <person name="Konstantinidis K.T."/>
            <person name="Eloe-Fadrosh E.A."/>
            <person name="Kyrpides N.C."/>
            <person name="Woyke T."/>
        </authorList>
    </citation>
    <scope>NUCLEOTIDE SEQUENCE</scope>
    <source>
        <strain evidence="1">GVMAG-S-1101172-89</strain>
    </source>
</reference>
<sequence length="171" mass="18064">MSLTPLEELVKETRNAFIIAKADGVLDAGEVIQIATILVVKIQKLVGLSGSEKKAMLLLTLKKGLDASGGLDTLTGLADAETKRAFEESVMSAVSVSVDLLLSAASGKLDLRKPAHWRACLPACLSAVKALLPKDHAYLVEATKYSDKLLKKVDDVVVVDVAAEKPAANAQ</sequence>
<name>A0A6C0K747_9ZZZZ</name>
<accession>A0A6C0K747</accession>
<protein>
    <submittedName>
        <fullName evidence="1">Uncharacterized protein</fullName>
    </submittedName>
</protein>
<proteinExistence type="predicted"/>
<organism evidence="1">
    <name type="scientific">viral metagenome</name>
    <dbReference type="NCBI Taxonomy" id="1070528"/>
    <lineage>
        <taxon>unclassified sequences</taxon>
        <taxon>metagenomes</taxon>
        <taxon>organismal metagenomes</taxon>
    </lineage>
</organism>
<evidence type="ECO:0000313" key="1">
    <source>
        <dbReference type="EMBL" id="QHU12981.1"/>
    </source>
</evidence>